<evidence type="ECO:0000313" key="1">
    <source>
        <dbReference type="EMBL" id="KAJ2794397.1"/>
    </source>
</evidence>
<organism evidence="1 2">
    <name type="scientific">Coemansia guatemalensis</name>
    <dbReference type="NCBI Taxonomy" id="2761395"/>
    <lineage>
        <taxon>Eukaryota</taxon>
        <taxon>Fungi</taxon>
        <taxon>Fungi incertae sedis</taxon>
        <taxon>Zoopagomycota</taxon>
        <taxon>Kickxellomycotina</taxon>
        <taxon>Kickxellomycetes</taxon>
        <taxon>Kickxellales</taxon>
        <taxon>Kickxellaceae</taxon>
        <taxon>Coemansia</taxon>
    </lineage>
</organism>
<gene>
    <name evidence="1" type="ORF">H4R20_006240</name>
</gene>
<dbReference type="PANTHER" id="PTHR16469">
    <property type="entry name" value="UBIQUITIN-ASSOCIATED AND SH3 DOMAIN-CONTAINING BA-RELATED"/>
    <property type="match status" value="1"/>
</dbReference>
<keyword evidence="2" id="KW-1185">Reference proteome</keyword>
<evidence type="ECO:0008006" key="3">
    <source>
        <dbReference type="Google" id="ProtNLM"/>
    </source>
</evidence>
<name>A0A9W8LNW1_9FUNG</name>
<dbReference type="InterPro" id="IPR013078">
    <property type="entry name" value="His_Pase_superF_clade-1"/>
</dbReference>
<dbReference type="OrthoDB" id="433124at2759"/>
<dbReference type="InterPro" id="IPR051710">
    <property type="entry name" value="Phosphatase_SH3-domain"/>
</dbReference>
<dbReference type="Proteomes" id="UP001140094">
    <property type="component" value="Unassembled WGS sequence"/>
</dbReference>
<comment type="caution">
    <text evidence="1">The sequence shown here is derived from an EMBL/GenBank/DDBJ whole genome shotgun (WGS) entry which is preliminary data.</text>
</comment>
<dbReference type="CDD" id="cd07067">
    <property type="entry name" value="HP_PGM_like"/>
    <property type="match status" value="1"/>
</dbReference>
<dbReference type="Pfam" id="PF00300">
    <property type="entry name" value="His_Phos_1"/>
    <property type="match status" value="1"/>
</dbReference>
<sequence length="300" mass="33871">MDAIPLPLGGVTCYFVRHGERIDHIDEKWVKTAQTPYDPPLTPEGCKQAQCTGAFIQRLESEATANQDAGTLLQTDFLVLTSPFLRCAQTAEGLCQGFQRQCEVNARPSTESVVDSRQWKVAVEPGLSEVMNENYFDRQLPDTIISERVEEIVRGSVCSNMQYDNNYIPTRGRLPEYPEHFQDMMARFVSTLDYATSVQLDRISKQMVAAAVRRDEMDTKVPSAVRKVLIFVTHGAGIGSLLWATTMRPGANEVYYCCLSRAQIVARRTSQPLQAFGKSRIPAYEWMVDYKAYTRHLPNL</sequence>
<protein>
    <recommendedName>
        <fullName evidence="3">Phosphoglycerate mutase-like protein</fullName>
    </recommendedName>
</protein>
<dbReference type="SMART" id="SM00855">
    <property type="entry name" value="PGAM"/>
    <property type="match status" value="1"/>
</dbReference>
<dbReference type="InterPro" id="IPR029033">
    <property type="entry name" value="His_PPase_superfam"/>
</dbReference>
<evidence type="ECO:0000313" key="2">
    <source>
        <dbReference type="Proteomes" id="UP001140094"/>
    </source>
</evidence>
<accession>A0A9W8LNW1</accession>
<dbReference type="EMBL" id="JANBUO010002548">
    <property type="protein sequence ID" value="KAJ2794397.1"/>
    <property type="molecule type" value="Genomic_DNA"/>
</dbReference>
<dbReference type="SUPFAM" id="SSF53254">
    <property type="entry name" value="Phosphoglycerate mutase-like"/>
    <property type="match status" value="1"/>
</dbReference>
<dbReference type="Gene3D" id="3.40.50.1240">
    <property type="entry name" value="Phosphoglycerate mutase-like"/>
    <property type="match status" value="1"/>
</dbReference>
<proteinExistence type="predicted"/>
<dbReference type="PANTHER" id="PTHR16469:SF27">
    <property type="entry name" value="UBIQUITIN-ASSOCIATED AND SH3 DOMAIN-CONTAINING BA-RELATED"/>
    <property type="match status" value="1"/>
</dbReference>
<reference evidence="1" key="1">
    <citation type="submission" date="2022-07" db="EMBL/GenBank/DDBJ databases">
        <title>Phylogenomic reconstructions and comparative analyses of Kickxellomycotina fungi.</title>
        <authorList>
            <person name="Reynolds N.K."/>
            <person name="Stajich J.E."/>
            <person name="Barry K."/>
            <person name="Grigoriev I.V."/>
            <person name="Crous P."/>
            <person name="Smith M.E."/>
        </authorList>
    </citation>
    <scope>NUCLEOTIDE SEQUENCE</scope>
    <source>
        <strain evidence="1">NRRL 1565</strain>
    </source>
</reference>
<dbReference type="AlphaFoldDB" id="A0A9W8LNW1"/>